<dbReference type="EC" id="1.8.1.9" evidence="7"/>
<sequence length="310" mass="33450">MSHTSLVIVGGGPGGLAAAIYAGRAGLTPVIFLGIETSSQLMTTTEVENYPGFKTIQGPDLVQNQVDQAEHCGAQLFYEDVTKIDATARPFKITHGYENEIMTCDALIFATGSTAQRLDVIGEKQFWQKGVSACAVCDSMMAKNKDTVVVGGGDVACEEASYLSNIASKVYLILRRDAFRASAAMVQRVKSNPKIEIIYNSAVQEIKGETRVNQILVKNLKSGDITPLKVEALFWCIGHTPQTRLLKGQVKMSENGYILVENQTQYTNVPGIFAAGDCCDWIYRQAIVAAGSGCKAALDAERWLASNGGH</sequence>
<gene>
    <name evidence="10" type="ORF">SS50377_14835</name>
    <name evidence="12" type="ORF">SS50377_20204</name>
</gene>
<evidence type="ECO:0000256" key="3">
    <source>
        <dbReference type="ARBA" id="ARBA00022827"/>
    </source>
</evidence>
<dbReference type="InterPro" id="IPR023753">
    <property type="entry name" value="FAD/NAD-binding_dom"/>
</dbReference>
<organism evidence="10">
    <name type="scientific">Spironucleus salmonicida</name>
    <dbReference type="NCBI Taxonomy" id="348837"/>
    <lineage>
        <taxon>Eukaryota</taxon>
        <taxon>Metamonada</taxon>
        <taxon>Diplomonadida</taxon>
        <taxon>Hexamitidae</taxon>
        <taxon>Hexamitinae</taxon>
        <taxon>Spironucleus</taxon>
    </lineage>
</organism>
<evidence type="ECO:0000256" key="7">
    <source>
        <dbReference type="RuleBase" id="RU003880"/>
    </source>
</evidence>
<dbReference type="PRINTS" id="PR00368">
    <property type="entry name" value="FADPNR"/>
</dbReference>
<dbReference type="AlphaFoldDB" id="K7RUL4"/>
<dbReference type="PRINTS" id="PR00469">
    <property type="entry name" value="PNDRDTASEII"/>
</dbReference>
<evidence type="ECO:0000313" key="10">
    <source>
        <dbReference type="EMBL" id="AFV80083.1"/>
    </source>
</evidence>
<keyword evidence="2 7" id="KW-0285">Flavoprotein</keyword>
<dbReference type="SUPFAM" id="SSF51905">
    <property type="entry name" value="FAD/NAD(P)-binding domain"/>
    <property type="match status" value="1"/>
</dbReference>
<dbReference type="OrthoDB" id="371245at2759"/>
<evidence type="ECO:0000259" key="9">
    <source>
        <dbReference type="Pfam" id="PF07992"/>
    </source>
</evidence>
<keyword evidence="8" id="KW-0521">NADP</keyword>
<dbReference type="NCBIfam" id="TIGR01292">
    <property type="entry name" value="TRX_reduct"/>
    <property type="match status" value="1"/>
</dbReference>
<keyword evidence="5" id="KW-1015">Disulfide bond</keyword>
<comment type="similarity">
    <text evidence="1 7">Belongs to the class-II pyridine nucleotide-disulfide oxidoreductase family.</text>
</comment>
<comment type="cofactor">
    <cofactor evidence="8">
        <name>FAD</name>
        <dbReference type="ChEBI" id="CHEBI:57692"/>
    </cofactor>
    <text evidence="8">Binds 1 FAD per subunit.</text>
</comment>
<evidence type="ECO:0000256" key="8">
    <source>
        <dbReference type="RuleBase" id="RU003881"/>
    </source>
</evidence>
<dbReference type="PANTHER" id="PTHR48105">
    <property type="entry name" value="THIOREDOXIN REDUCTASE 1-RELATED-RELATED"/>
    <property type="match status" value="1"/>
</dbReference>
<accession>K7RUL4</accession>
<dbReference type="EMBL" id="JX549108">
    <property type="protein sequence ID" value="AFV80083.1"/>
    <property type="molecule type" value="Genomic_DNA"/>
</dbReference>
<dbReference type="GO" id="GO:0005737">
    <property type="term" value="C:cytoplasm"/>
    <property type="evidence" value="ECO:0007669"/>
    <property type="project" value="InterPro"/>
</dbReference>
<dbReference type="EMBL" id="KI546100">
    <property type="protein sequence ID" value="EST45259.1"/>
    <property type="molecule type" value="Genomic_DNA"/>
</dbReference>
<evidence type="ECO:0000256" key="5">
    <source>
        <dbReference type="ARBA" id="ARBA00023157"/>
    </source>
</evidence>
<dbReference type="InterPro" id="IPR050097">
    <property type="entry name" value="Ferredoxin-NADP_redctase_2"/>
</dbReference>
<dbReference type="InterPro" id="IPR008255">
    <property type="entry name" value="Pyr_nucl-diS_OxRdtase_2_AS"/>
</dbReference>
<dbReference type="GO" id="GO:0019430">
    <property type="term" value="P:removal of superoxide radicals"/>
    <property type="evidence" value="ECO:0007669"/>
    <property type="project" value="UniProtKB-UniRule"/>
</dbReference>
<comment type="catalytic activity">
    <reaction evidence="7">
        <text>[thioredoxin]-dithiol + NADP(+) = [thioredoxin]-disulfide + NADPH + H(+)</text>
        <dbReference type="Rhea" id="RHEA:20345"/>
        <dbReference type="Rhea" id="RHEA-COMP:10698"/>
        <dbReference type="Rhea" id="RHEA-COMP:10700"/>
        <dbReference type="ChEBI" id="CHEBI:15378"/>
        <dbReference type="ChEBI" id="CHEBI:29950"/>
        <dbReference type="ChEBI" id="CHEBI:50058"/>
        <dbReference type="ChEBI" id="CHEBI:57783"/>
        <dbReference type="ChEBI" id="CHEBI:58349"/>
        <dbReference type="EC" id="1.8.1.9"/>
    </reaction>
</comment>
<dbReference type="Proteomes" id="UP000018208">
    <property type="component" value="Unassembled WGS sequence"/>
</dbReference>
<reference evidence="12" key="3">
    <citation type="submission" date="2020-12" db="EMBL/GenBank/DDBJ databases">
        <title>New Spironucleus salmonicida genome in near-complete chromosomes.</title>
        <authorList>
            <person name="Xu F."/>
            <person name="Kurt Z."/>
            <person name="Jimenez-Gonzalez A."/>
            <person name="Astvaldsson A."/>
            <person name="Andersson J.O."/>
            <person name="Svard S.G."/>
        </authorList>
    </citation>
    <scope>NUCLEOTIDE SEQUENCE</scope>
    <source>
        <strain evidence="12">ATCC 50377</strain>
    </source>
</reference>
<dbReference type="InterPro" id="IPR036188">
    <property type="entry name" value="FAD/NAD-bd_sf"/>
</dbReference>
<evidence type="ECO:0000256" key="2">
    <source>
        <dbReference type="ARBA" id="ARBA00022630"/>
    </source>
</evidence>
<feature type="domain" description="FAD/NAD(P)-binding" evidence="9">
    <location>
        <begin position="5"/>
        <end position="293"/>
    </location>
</feature>
<keyword evidence="13" id="KW-1185">Reference proteome</keyword>
<protein>
    <recommendedName>
        <fullName evidence="7">Thioredoxin reductase</fullName>
        <ecNumber evidence="7">1.8.1.9</ecNumber>
    </recommendedName>
</protein>
<reference evidence="11 12" key="2">
    <citation type="journal article" date="2014" name="PLoS Genet.">
        <title>The Genome of Spironucleus salmonicida Highlights a Fish Pathogen Adapted to Fluctuating Environments.</title>
        <authorList>
            <person name="Xu F."/>
            <person name="Jerlstrom-Hultqvist J."/>
            <person name="Einarsson E."/>
            <person name="Astvaldsson A."/>
            <person name="Svard S.G."/>
            <person name="Andersson J.O."/>
        </authorList>
    </citation>
    <scope>NUCLEOTIDE SEQUENCE</scope>
    <source>
        <strain evidence="12">ATCC 50377</strain>
    </source>
</reference>
<dbReference type="Pfam" id="PF07992">
    <property type="entry name" value="Pyr_redox_2"/>
    <property type="match status" value="1"/>
</dbReference>
<dbReference type="GO" id="GO:0004791">
    <property type="term" value="F:thioredoxin-disulfide reductase (NADPH) activity"/>
    <property type="evidence" value="ECO:0007669"/>
    <property type="project" value="UniProtKB-UniRule"/>
</dbReference>
<evidence type="ECO:0000313" key="11">
    <source>
        <dbReference type="EMBL" id="EST45259.1"/>
    </source>
</evidence>
<keyword evidence="3 7" id="KW-0274">FAD</keyword>
<evidence type="ECO:0000313" key="13">
    <source>
        <dbReference type="Proteomes" id="UP000018208"/>
    </source>
</evidence>
<dbReference type="VEuPathDB" id="GiardiaDB:SS50377_20204"/>
<evidence type="ECO:0000256" key="4">
    <source>
        <dbReference type="ARBA" id="ARBA00023002"/>
    </source>
</evidence>
<keyword evidence="4 7" id="KW-0560">Oxidoreductase</keyword>
<dbReference type="PROSITE" id="PS00573">
    <property type="entry name" value="PYRIDINE_REDOX_2"/>
    <property type="match status" value="1"/>
</dbReference>
<proteinExistence type="inferred from homology"/>
<dbReference type="Gene3D" id="3.50.50.60">
    <property type="entry name" value="FAD/NAD(P)-binding domain"/>
    <property type="match status" value="2"/>
</dbReference>
<evidence type="ECO:0000313" key="12">
    <source>
        <dbReference type="EMBL" id="KAH0576858.1"/>
    </source>
</evidence>
<dbReference type="EMBL" id="AUWU02000001">
    <property type="protein sequence ID" value="KAH0576858.1"/>
    <property type="molecule type" value="Genomic_DNA"/>
</dbReference>
<evidence type="ECO:0000256" key="6">
    <source>
        <dbReference type="ARBA" id="ARBA00023284"/>
    </source>
</evidence>
<reference evidence="10" key="1">
    <citation type="journal article" date="2013" name="Nat. Commun.">
        <title>Hydrogenosomes in the diplomonad Spironucleus salmonicida.</title>
        <authorList>
            <person name="Jerlstrom-Hultqvist J."/>
            <person name="Einarsson E."/>
            <person name="Xu F."/>
            <person name="Hjort K."/>
            <person name="Ek B."/>
            <person name="Steinhauf D."/>
            <person name="Hultenby K."/>
            <person name="Bergquist J."/>
            <person name="Andersson J.O."/>
            <person name="Svard S.G."/>
        </authorList>
    </citation>
    <scope>NUCLEOTIDE SEQUENCE</scope>
    <source>
        <strain evidence="10">ATCC 50377</strain>
    </source>
</reference>
<name>K7RUL4_9EUKA</name>
<dbReference type="InterPro" id="IPR005982">
    <property type="entry name" value="Thioredox_Rdtase"/>
</dbReference>
<comment type="subunit">
    <text evidence="7">Homodimer.</text>
</comment>
<keyword evidence="6 7" id="KW-0676">Redox-active center</keyword>
<evidence type="ECO:0000256" key="1">
    <source>
        <dbReference type="ARBA" id="ARBA00009333"/>
    </source>
</evidence>